<proteinExistence type="predicted"/>
<dbReference type="Pfam" id="PF07589">
    <property type="entry name" value="PEP-CTERM"/>
    <property type="match status" value="1"/>
</dbReference>
<dbReference type="RefSeq" id="WP_121668777.1">
    <property type="nucleotide sequence ID" value="NZ_CP033019.1"/>
</dbReference>
<dbReference type="NCBIfam" id="TIGR02595">
    <property type="entry name" value="PEP_CTERM"/>
    <property type="match status" value="1"/>
</dbReference>
<evidence type="ECO:0000313" key="4">
    <source>
        <dbReference type="Proteomes" id="UP000279594"/>
    </source>
</evidence>
<keyword evidence="1" id="KW-0732">Signal</keyword>
<gene>
    <name evidence="3" type="ORF">D9M09_05500</name>
</gene>
<dbReference type="InterPro" id="IPR013424">
    <property type="entry name" value="Ice-binding_C"/>
</dbReference>
<protein>
    <submittedName>
        <fullName evidence="3">PEP-CTERM sorting domain-containing protein</fullName>
    </submittedName>
</protein>
<name>A0A3G2E5R1_9BURK</name>
<sequence>MLKPRKQYSVFCAAMAAALFMTAGLAQAQTVAAQANADSKRCEAGNADGGGKGAEFNPDSSSSACSLANGFVNFGARSNDGVGSTPEFGTGESDQVLRTPAFSGNDHRLANALGQPADAGYGANASLLASTGQHHFGSRDFVYAQEEPAIEGRGYQAGRSLRAGDVYEPLLVSSGGGIAPPAGGGGVGGGGASGGFDRSGGGAIGTGGNGVVVPPIPPVPEPETYVMLLAGLGLLSWIGRRRNGKA</sequence>
<dbReference type="Proteomes" id="UP000279594">
    <property type="component" value="Chromosome"/>
</dbReference>
<evidence type="ECO:0000313" key="3">
    <source>
        <dbReference type="EMBL" id="AYM75317.1"/>
    </source>
</evidence>
<feature type="chain" id="PRO_5018150902" evidence="1">
    <location>
        <begin position="29"/>
        <end position="246"/>
    </location>
</feature>
<organism evidence="3 4">
    <name type="scientific">Janthinobacterium agaricidamnosum</name>
    <dbReference type="NCBI Taxonomy" id="55508"/>
    <lineage>
        <taxon>Bacteria</taxon>
        <taxon>Pseudomonadati</taxon>
        <taxon>Pseudomonadota</taxon>
        <taxon>Betaproteobacteria</taxon>
        <taxon>Burkholderiales</taxon>
        <taxon>Oxalobacteraceae</taxon>
        <taxon>Janthinobacterium</taxon>
    </lineage>
</organism>
<keyword evidence="4" id="KW-1185">Reference proteome</keyword>
<reference evidence="3 4" key="1">
    <citation type="submission" date="2018-10" db="EMBL/GenBank/DDBJ databases">
        <title>Effects of UV and annual dynamics of microbial communities in freshwater RAS systems.</title>
        <authorList>
            <person name="Bekkelund A.K."/>
            <person name="Hansen B.R."/>
            <person name="Stokken H."/>
            <person name="Eriksen B.F."/>
            <person name="Kashulin N.A."/>
        </authorList>
    </citation>
    <scope>NUCLEOTIDE SEQUENCE [LARGE SCALE GENOMIC DNA]</scope>
    <source>
        <strain evidence="3 4">BHSEK</strain>
    </source>
</reference>
<feature type="signal peptide" evidence="1">
    <location>
        <begin position="1"/>
        <end position="28"/>
    </location>
</feature>
<evidence type="ECO:0000256" key="1">
    <source>
        <dbReference type="SAM" id="SignalP"/>
    </source>
</evidence>
<feature type="domain" description="Ice-binding protein C-terminal" evidence="2">
    <location>
        <begin position="218"/>
        <end position="242"/>
    </location>
</feature>
<dbReference type="AlphaFoldDB" id="A0A3G2E5R1"/>
<evidence type="ECO:0000259" key="2">
    <source>
        <dbReference type="Pfam" id="PF07589"/>
    </source>
</evidence>
<dbReference type="EMBL" id="CP033019">
    <property type="protein sequence ID" value="AYM75317.1"/>
    <property type="molecule type" value="Genomic_DNA"/>
</dbReference>
<accession>A0A3G2E5R1</accession>